<evidence type="ECO:0000256" key="2">
    <source>
        <dbReference type="PROSITE-ProRule" id="PRU00335"/>
    </source>
</evidence>
<dbReference type="InterPro" id="IPR050624">
    <property type="entry name" value="HTH-type_Tx_Regulator"/>
</dbReference>
<dbReference type="AlphaFoldDB" id="B8FLU2"/>
<sequence length="217" mass="24215">MSLKRAVSDGDKQKKRQLIIDTAARLFRSSNFQDIKMIDVAKAAGMAKGTVFLYFKTKEEVFLELSKQNFSVFFTQANAALEQALASEEPRSMDTFSDSVTAILEMAPLMRPLASITSAILEQNISYEAALEYKTFLNSNLEQTGNMIEQYFPALKPGAGVKILVWSFSLMIGLQQLSEPSEICKEVMSKAPLPHLDMDFHLEFSKVLRILLVGLGC</sequence>
<dbReference type="InterPro" id="IPR001647">
    <property type="entry name" value="HTH_TetR"/>
</dbReference>
<protein>
    <submittedName>
        <fullName evidence="4">Transcriptional regulator, TetR family</fullName>
    </submittedName>
</protein>
<dbReference type="PROSITE" id="PS50977">
    <property type="entry name" value="HTH_TETR_2"/>
    <property type="match status" value="1"/>
</dbReference>
<keyword evidence="5" id="KW-1185">Reference proteome</keyword>
<dbReference type="KEGG" id="dal:Dalk_3759"/>
<dbReference type="InterPro" id="IPR041483">
    <property type="entry name" value="TetR_C_34"/>
</dbReference>
<dbReference type="HOGENOM" id="CLU_092792_0_0_7"/>
<evidence type="ECO:0000313" key="4">
    <source>
        <dbReference type="EMBL" id="ACL05446.1"/>
    </source>
</evidence>
<dbReference type="Pfam" id="PF17929">
    <property type="entry name" value="TetR_C_34"/>
    <property type="match status" value="1"/>
</dbReference>
<dbReference type="eggNOG" id="COG1309">
    <property type="taxonomic scope" value="Bacteria"/>
</dbReference>
<organism evidence="4 5">
    <name type="scientific">Desulfatibacillum aliphaticivorans</name>
    <dbReference type="NCBI Taxonomy" id="218208"/>
    <lineage>
        <taxon>Bacteria</taxon>
        <taxon>Pseudomonadati</taxon>
        <taxon>Thermodesulfobacteriota</taxon>
        <taxon>Desulfobacteria</taxon>
        <taxon>Desulfobacterales</taxon>
        <taxon>Desulfatibacillaceae</taxon>
        <taxon>Desulfatibacillum</taxon>
    </lineage>
</organism>
<dbReference type="EMBL" id="CP001322">
    <property type="protein sequence ID" value="ACL05446.1"/>
    <property type="molecule type" value="Genomic_DNA"/>
</dbReference>
<dbReference type="PANTHER" id="PTHR43479">
    <property type="entry name" value="ACREF/ENVCD OPERON REPRESSOR-RELATED"/>
    <property type="match status" value="1"/>
</dbReference>
<dbReference type="Pfam" id="PF00440">
    <property type="entry name" value="TetR_N"/>
    <property type="match status" value="1"/>
</dbReference>
<evidence type="ECO:0000313" key="5">
    <source>
        <dbReference type="Proteomes" id="UP000000739"/>
    </source>
</evidence>
<dbReference type="GO" id="GO:0003677">
    <property type="term" value="F:DNA binding"/>
    <property type="evidence" value="ECO:0007669"/>
    <property type="project" value="UniProtKB-UniRule"/>
</dbReference>
<dbReference type="SUPFAM" id="SSF46689">
    <property type="entry name" value="Homeodomain-like"/>
    <property type="match status" value="1"/>
</dbReference>
<proteinExistence type="predicted"/>
<dbReference type="PRINTS" id="PR00455">
    <property type="entry name" value="HTHTETR"/>
</dbReference>
<accession>B8FLU2</accession>
<dbReference type="InterPro" id="IPR009057">
    <property type="entry name" value="Homeodomain-like_sf"/>
</dbReference>
<feature type="domain" description="HTH tetR-type" evidence="3">
    <location>
        <begin position="13"/>
        <end position="73"/>
    </location>
</feature>
<dbReference type="RefSeq" id="WP_015948497.1">
    <property type="nucleotide sequence ID" value="NC_011768.1"/>
</dbReference>
<dbReference type="Gene3D" id="1.10.357.10">
    <property type="entry name" value="Tetracycline Repressor, domain 2"/>
    <property type="match status" value="1"/>
</dbReference>
<feature type="DNA-binding region" description="H-T-H motif" evidence="2">
    <location>
        <begin position="36"/>
        <end position="55"/>
    </location>
</feature>
<reference evidence="4 5" key="1">
    <citation type="journal article" date="2012" name="Environ. Microbiol.">
        <title>The genome sequence of Desulfatibacillum alkenivorans AK-01: a blueprint for anaerobic alkane oxidation.</title>
        <authorList>
            <person name="Callaghan A.V."/>
            <person name="Morris B.E."/>
            <person name="Pereira I.A."/>
            <person name="McInerney M.J."/>
            <person name="Austin R.N."/>
            <person name="Groves J.T."/>
            <person name="Kukor J.J."/>
            <person name="Suflita J.M."/>
            <person name="Young L.Y."/>
            <person name="Zylstra G.J."/>
            <person name="Wawrik B."/>
        </authorList>
    </citation>
    <scope>NUCLEOTIDE SEQUENCE [LARGE SCALE GENOMIC DNA]</scope>
    <source>
        <strain evidence="4 5">AK-01</strain>
    </source>
</reference>
<keyword evidence="1 2" id="KW-0238">DNA-binding</keyword>
<evidence type="ECO:0000256" key="1">
    <source>
        <dbReference type="ARBA" id="ARBA00023125"/>
    </source>
</evidence>
<name>B8FLU2_DESAL</name>
<dbReference type="PANTHER" id="PTHR43479:SF22">
    <property type="entry name" value="TRANSCRIPTIONAL REGULATOR, TETR FAMILY"/>
    <property type="match status" value="1"/>
</dbReference>
<gene>
    <name evidence="4" type="ordered locus">Dalk_3759</name>
</gene>
<dbReference type="Proteomes" id="UP000000739">
    <property type="component" value="Chromosome"/>
</dbReference>
<evidence type="ECO:0000259" key="3">
    <source>
        <dbReference type="PROSITE" id="PS50977"/>
    </source>
</evidence>